<evidence type="ECO:0000313" key="3">
    <source>
        <dbReference type="EMBL" id="KAL3796054.1"/>
    </source>
</evidence>
<proteinExistence type="predicted"/>
<evidence type="ECO:0000256" key="2">
    <source>
        <dbReference type="SAM" id="MobiDB-lite"/>
    </source>
</evidence>
<feature type="region of interest" description="Disordered" evidence="2">
    <location>
        <begin position="94"/>
        <end position="118"/>
    </location>
</feature>
<reference evidence="3 4" key="1">
    <citation type="submission" date="2024-10" db="EMBL/GenBank/DDBJ databases">
        <title>Updated reference genomes for cyclostephanoid diatoms.</title>
        <authorList>
            <person name="Roberts W.R."/>
            <person name="Alverson A.J."/>
        </authorList>
    </citation>
    <scope>NUCLEOTIDE SEQUENCE [LARGE SCALE GENOMIC DNA]</scope>
    <source>
        <strain evidence="3 4">AJA276-08</strain>
    </source>
</reference>
<comment type="caution">
    <text evidence="3">The sequence shown here is derived from an EMBL/GenBank/DDBJ whole genome shotgun (WGS) entry which is preliminary data.</text>
</comment>
<gene>
    <name evidence="3" type="ORF">ACHAW5_007837</name>
</gene>
<keyword evidence="4" id="KW-1185">Reference proteome</keyword>
<protein>
    <recommendedName>
        <fullName evidence="5">Trichohyalin-plectin-homology domain-containing protein</fullName>
    </recommendedName>
</protein>
<dbReference type="PANTHER" id="PTHR38019:SF1">
    <property type="entry name" value="N-ACETYLTRANSFERASE DOMAIN-CONTAINING PROTEIN"/>
    <property type="match status" value="1"/>
</dbReference>
<accession>A0ABD3Q7U8</accession>
<evidence type="ECO:0008006" key="5">
    <source>
        <dbReference type="Google" id="ProtNLM"/>
    </source>
</evidence>
<organism evidence="3 4">
    <name type="scientific">Stephanodiscus triporus</name>
    <dbReference type="NCBI Taxonomy" id="2934178"/>
    <lineage>
        <taxon>Eukaryota</taxon>
        <taxon>Sar</taxon>
        <taxon>Stramenopiles</taxon>
        <taxon>Ochrophyta</taxon>
        <taxon>Bacillariophyta</taxon>
        <taxon>Coscinodiscophyceae</taxon>
        <taxon>Thalassiosirophycidae</taxon>
        <taxon>Stephanodiscales</taxon>
        <taxon>Stephanodiscaceae</taxon>
        <taxon>Stephanodiscus</taxon>
    </lineage>
</organism>
<evidence type="ECO:0000256" key="1">
    <source>
        <dbReference type="SAM" id="Coils"/>
    </source>
</evidence>
<feature type="coiled-coil region" evidence="1">
    <location>
        <begin position="273"/>
        <end position="388"/>
    </location>
</feature>
<keyword evidence="1" id="KW-0175">Coiled coil</keyword>
<sequence>MKYETHFQTQEKRIHPFVTGDSSKPAAKADLGMAVSKTSTMATSSSIVRNEQEISTLIANEKRRLEKIVILQQKELMRMLDFEAKSKEIMEANRVKAEEQSRKDELRKKEKRKRDLQAAEEARLRELRRKAKEDADASIQRNKVQEQFKREEMIREKKARDENEIRNRALQDEQMRLKKREEHRLQTRKKLEEQQMENEKRAKEREAKEREREAKIELKRIVDLQAAAAKRKEAADTIQSNLETAKLMQEMKRNALLQKYTRHKSLIDEIAIEKEAESAVRQKRNTIIDLKRKRQLHHAKEKEEVTKTSLQSKITQQEARLKDLADRRLQEQLAIKAEKERQLQLKNKNLELIKKAQKDHLEETMRKAEEHDRKCEDLKKSKDHLMKLRRKTTVEAKLKRDQLRSILDSSKNGAGIAGIRKLLQSGLMEPKKKRIWQNKQKSVDNDAPPSVAVQVATTPHKSRCVVDDQMTLRNKVTTEAKGKKECCHLLTRESSARLLKLAEPKQIKTVQKKQINADKDGCPDYPLSAAEKVAATPHKSPLVASDDMGILIYRCRSQLAEEISVEDKLVEDKSDNNIDNT</sequence>
<feature type="region of interest" description="Disordered" evidence="2">
    <location>
        <begin position="159"/>
        <end position="211"/>
    </location>
</feature>
<evidence type="ECO:0000313" key="4">
    <source>
        <dbReference type="Proteomes" id="UP001530315"/>
    </source>
</evidence>
<dbReference type="EMBL" id="JALLAZ020000400">
    <property type="protein sequence ID" value="KAL3796054.1"/>
    <property type="molecule type" value="Genomic_DNA"/>
</dbReference>
<name>A0ABD3Q7U8_9STRA</name>
<dbReference type="PANTHER" id="PTHR38019">
    <property type="entry name" value="KDA ANTIGEN P200, PUTATIVE-RELATED"/>
    <property type="match status" value="1"/>
</dbReference>
<dbReference type="AlphaFoldDB" id="A0ABD3Q7U8"/>
<dbReference type="Proteomes" id="UP001530315">
    <property type="component" value="Unassembled WGS sequence"/>
</dbReference>